<evidence type="ECO:0000313" key="5">
    <source>
        <dbReference type="EMBL" id="KAL2100433.1"/>
    </source>
</evidence>
<dbReference type="PROSITE" id="PS50228">
    <property type="entry name" value="SUEL_LECTIN"/>
    <property type="match status" value="3"/>
</dbReference>
<dbReference type="InterPro" id="IPR000922">
    <property type="entry name" value="Lectin_gal-bd_dom"/>
</dbReference>
<protein>
    <recommendedName>
        <fullName evidence="4">SUEL-type lectin domain-containing protein</fullName>
    </recommendedName>
</protein>
<keyword evidence="3" id="KW-0732">Signal</keyword>
<evidence type="ECO:0000256" key="1">
    <source>
        <dbReference type="ARBA" id="ARBA00022734"/>
    </source>
</evidence>
<dbReference type="GO" id="GO:0030246">
    <property type="term" value="F:carbohydrate binding"/>
    <property type="evidence" value="ECO:0007669"/>
    <property type="project" value="UniProtKB-KW"/>
</dbReference>
<organism evidence="5 6">
    <name type="scientific">Coilia grayii</name>
    <name type="common">Gray's grenadier anchovy</name>
    <dbReference type="NCBI Taxonomy" id="363190"/>
    <lineage>
        <taxon>Eukaryota</taxon>
        <taxon>Metazoa</taxon>
        <taxon>Chordata</taxon>
        <taxon>Craniata</taxon>
        <taxon>Vertebrata</taxon>
        <taxon>Euteleostomi</taxon>
        <taxon>Actinopterygii</taxon>
        <taxon>Neopterygii</taxon>
        <taxon>Teleostei</taxon>
        <taxon>Clupei</taxon>
        <taxon>Clupeiformes</taxon>
        <taxon>Clupeoidei</taxon>
        <taxon>Engraulidae</taxon>
        <taxon>Coilinae</taxon>
        <taxon>Coilia</taxon>
    </lineage>
</organism>
<gene>
    <name evidence="5" type="ORF">ACEWY4_004827</name>
</gene>
<evidence type="ECO:0000259" key="4">
    <source>
        <dbReference type="PROSITE" id="PS50228"/>
    </source>
</evidence>
<feature type="domain" description="SUEL-type lectin" evidence="4">
    <location>
        <begin position="223"/>
        <end position="312"/>
    </location>
</feature>
<dbReference type="PROSITE" id="PS51257">
    <property type="entry name" value="PROKAR_LIPOPROTEIN"/>
    <property type="match status" value="1"/>
</dbReference>
<evidence type="ECO:0000313" key="6">
    <source>
        <dbReference type="Proteomes" id="UP001591681"/>
    </source>
</evidence>
<dbReference type="InterPro" id="IPR043159">
    <property type="entry name" value="Lectin_gal-bd_sf"/>
</dbReference>
<name>A0ABD1KMT0_9TELE</name>
<feature type="chain" id="PRO_5044788559" description="SUEL-type lectin domain-containing protein" evidence="3">
    <location>
        <begin position="23"/>
        <end position="314"/>
    </location>
</feature>
<dbReference type="AlphaFoldDB" id="A0ABD1KMT0"/>
<dbReference type="Pfam" id="PF02140">
    <property type="entry name" value="SUEL_Lectin"/>
    <property type="match status" value="3"/>
</dbReference>
<comment type="caution">
    <text evidence="5">The sequence shown here is derived from an EMBL/GenBank/DDBJ whole genome shotgun (WGS) entry which is preliminary data.</text>
</comment>
<dbReference type="Gene3D" id="2.60.120.740">
    <property type="match status" value="3"/>
</dbReference>
<feature type="domain" description="SUEL-type lectin" evidence="4">
    <location>
        <begin position="27"/>
        <end position="118"/>
    </location>
</feature>
<dbReference type="Proteomes" id="UP001591681">
    <property type="component" value="Unassembled WGS sequence"/>
</dbReference>
<accession>A0ABD1KMT0</accession>
<feature type="domain" description="SUEL-type lectin" evidence="4">
    <location>
        <begin position="125"/>
        <end position="216"/>
    </location>
</feature>
<feature type="signal peptide" evidence="3">
    <location>
        <begin position="1"/>
        <end position="22"/>
    </location>
</feature>
<reference evidence="5 6" key="1">
    <citation type="submission" date="2024-09" db="EMBL/GenBank/DDBJ databases">
        <title>A chromosome-level genome assembly of Gray's grenadier anchovy, Coilia grayii.</title>
        <authorList>
            <person name="Fu Z."/>
        </authorList>
    </citation>
    <scope>NUCLEOTIDE SEQUENCE [LARGE SCALE GENOMIC DNA]</scope>
    <source>
        <strain evidence="5">G4</strain>
        <tissue evidence="5">Muscle</tissue>
    </source>
</reference>
<dbReference type="CDD" id="cd22836">
    <property type="entry name" value="Gal_Rha_Lectin_RBL_rpt2"/>
    <property type="match status" value="1"/>
</dbReference>
<keyword evidence="2" id="KW-0677">Repeat</keyword>
<sequence length="314" mass="34911">MFHKDLCLVILLAASCPWMTSAESKVVCEHQTMIIDCGQDKVIKIDKGNYGRTDRTTCIAGRPSSEIQNTGCYLSKTVRDMANRCDGRSQCSVLASNSVFSDPCYGTFKYLEVYFRCLPAETKVACEHQTMFIDCGQDKVIKIDKGNYGRTDRTTCIAGRPSSQIENTGCYLSKTVNDMANRCDGRSQCSVLASNSVFSDPCGGTFKYLEVYFRCLPAETKVACEHQTMSINCGKKIIHVLGSNYGRRDQTTCIAGRPISQITNTECFWNVSNYVANRCNGQSECSVLASNSVFSDPCYGTFKYLEVTYQCIPR</sequence>
<evidence type="ECO:0000256" key="3">
    <source>
        <dbReference type="SAM" id="SignalP"/>
    </source>
</evidence>
<dbReference type="FunFam" id="2.60.120.740:FF:000001">
    <property type="entry name" value="Adhesion G protein-coupled receptor L2"/>
    <property type="match status" value="3"/>
</dbReference>
<proteinExistence type="predicted"/>
<keyword evidence="6" id="KW-1185">Reference proteome</keyword>
<evidence type="ECO:0000256" key="2">
    <source>
        <dbReference type="ARBA" id="ARBA00022737"/>
    </source>
</evidence>
<keyword evidence="1" id="KW-0430">Lectin</keyword>
<dbReference type="PANTHER" id="PTHR46780">
    <property type="entry name" value="PROTEIN EVA-1"/>
    <property type="match status" value="1"/>
</dbReference>
<dbReference type="EMBL" id="JBHFQA010000004">
    <property type="protein sequence ID" value="KAL2100433.1"/>
    <property type="molecule type" value="Genomic_DNA"/>
</dbReference>